<gene>
    <name evidence="2" type="ORF">GCM10022267_85960</name>
</gene>
<keyword evidence="1" id="KW-0812">Transmembrane</keyword>
<keyword evidence="1" id="KW-0472">Membrane</keyword>
<accession>A0ABP7CB43</accession>
<organism evidence="2 3">
    <name type="scientific">Lentzea roselyniae</name>
    <dbReference type="NCBI Taxonomy" id="531940"/>
    <lineage>
        <taxon>Bacteria</taxon>
        <taxon>Bacillati</taxon>
        <taxon>Actinomycetota</taxon>
        <taxon>Actinomycetes</taxon>
        <taxon>Pseudonocardiales</taxon>
        <taxon>Pseudonocardiaceae</taxon>
        <taxon>Lentzea</taxon>
    </lineage>
</organism>
<evidence type="ECO:0008006" key="4">
    <source>
        <dbReference type="Google" id="ProtNLM"/>
    </source>
</evidence>
<evidence type="ECO:0000256" key="1">
    <source>
        <dbReference type="SAM" id="Phobius"/>
    </source>
</evidence>
<evidence type="ECO:0000313" key="2">
    <source>
        <dbReference type="EMBL" id="GAA3685980.1"/>
    </source>
</evidence>
<keyword evidence="3" id="KW-1185">Reference proteome</keyword>
<dbReference type="RefSeq" id="WP_346136880.1">
    <property type="nucleotide sequence ID" value="NZ_BAABBE010000053.1"/>
</dbReference>
<comment type="caution">
    <text evidence="2">The sequence shown here is derived from an EMBL/GenBank/DDBJ whole genome shotgun (WGS) entry which is preliminary data.</text>
</comment>
<protein>
    <recommendedName>
        <fullName evidence="4">Multiple sugar transport system permease protein</fullName>
    </recommendedName>
</protein>
<proteinExistence type="predicted"/>
<name>A0ABP7CB43_9PSEU</name>
<evidence type="ECO:0000313" key="3">
    <source>
        <dbReference type="Proteomes" id="UP001500711"/>
    </source>
</evidence>
<dbReference type="EMBL" id="BAABBE010000053">
    <property type="protein sequence ID" value="GAA3685980.1"/>
    <property type="molecule type" value="Genomic_DNA"/>
</dbReference>
<feature type="transmembrane region" description="Helical" evidence="1">
    <location>
        <begin position="36"/>
        <end position="56"/>
    </location>
</feature>
<reference evidence="3" key="1">
    <citation type="journal article" date="2019" name="Int. J. Syst. Evol. Microbiol.">
        <title>The Global Catalogue of Microorganisms (GCM) 10K type strain sequencing project: providing services to taxonomists for standard genome sequencing and annotation.</title>
        <authorList>
            <consortium name="The Broad Institute Genomics Platform"/>
            <consortium name="The Broad Institute Genome Sequencing Center for Infectious Disease"/>
            <person name="Wu L."/>
            <person name="Ma J."/>
        </authorList>
    </citation>
    <scope>NUCLEOTIDE SEQUENCE [LARGE SCALE GENOMIC DNA]</scope>
    <source>
        <strain evidence="3">JCM 17494</strain>
    </source>
</reference>
<dbReference type="Proteomes" id="UP001500711">
    <property type="component" value="Unassembled WGS sequence"/>
</dbReference>
<keyword evidence="1" id="KW-1133">Transmembrane helix</keyword>
<sequence length="70" mass="7428">MDDYLRLMVVLVDPDRVALQVALGQLNLTHDTDNGMLIAGTVPAVIPLPIVFLVGARNFIADLATGAVRG</sequence>